<evidence type="ECO:0000256" key="1">
    <source>
        <dbReference type="SAM" id="MobiDB-lite"/>
    </source>
</evidence>
<dbReference type="EMBL" id="JBHRTF010000004">
    <property type="protein sequence ID" value="MFC3115963.1"/>
    <property type="molecule type" value="Genomic_DNA"/>
</dbReference>
<comment type="caution">
    <text evidence="2">The sequence shown here is derived from an EMBL/GenBank/DDBJ whole genome shotgun (WGS) entry which is preliminary data.</text>
</comment>
<keyword evidence="3" id="KW-1185">Reference proteome</keyword>
<evidence type="ECO:0000313" key="2">
    <source>
        <dbReference type="EMBL" id="MFC3115963.1"/>
    </source>
</evidence>
<organism evidence="2 3">
    <name type="scientific">Cellvibrio fontiphilus</name>
    <dbReference type="NCBI Taxonomy" id="1815559"/>
    <lineage>
        <taxon>Bacteria</taxon>
        <taxon>Pseudomonadati</taxon>
        <taxon>Pseudomonadota</taxon>
        <taxon>Gammaproteobacteria</taxon>
        <taxon>Cellvibrionales</taxon>
        <taxon>Cellvibrionaceae</taxon>
        <taxon>Cellvibrio</taxon>
    </lineage>
</organism>
<proteinExistence type="predicted"/>
<name>A0ABV7FGS6_9GAMM</name>
<protein>
    <submittedName>
        <fullName evidence="2">Uncharacterized protein</fullName>
    </submittedName>
</protein>
<feature type="compositionally biased region" description="Polar residues" evidence="1">
    <location>
        <begin position="31"/>
        <end position="45"/>
    </location>
</feature>
<accession>A0ABV7FGS6</accession>
<sequence>MAVSKARKMTYSTVSESGLRNLPDIRALPTPRSQRNSVDTLSDCASSADKPQIVKPGWLVSQLNNSGEESLLFEIIKQKWSGIVIESNDEEVHVILKDLSQPNNPNEFAVIYREEIDPHLQSSIKQGAEFYWHIGYREGKRSPRQRFSKIRFRNFPKWTQVEIDSASQKAKEYAAFFSAD</sequence>
<gene>
    <name evidence="2" type="ORF">ACFODX_10370</name>
</gene>
<dbReference type="RefSeq" id="WP_378118781.1">
    <property type="nucleotide sequence ID" value="NZ_JBHRTF010000004.1"/>
</dbReference>
<reference evidence="3" key="1">
    <citation type="journal article" date="2019" name="Int. J. Syst. Evol. Microbiol.">
        <title>The Global Catalogue of Microorganisms (GCM) 10K type strain sequencing project: providing services to taxonomists for standard genome sequencing and annotation.</title>
        <authorList>
            <consortium name="The Broad Institute Genomics Platform"/>
            <consortium name="The Broad Institute Genome Sequencing Center for Infectious Disease"/>
            <person name="Wu L."/>
            <person name="Ma J."/>
        </authorList>
    </citation>
    <scope>NUCLEOTIDE SEQUENCE [LARGE SCALE GENOMIC DNA]</scope>
    <source>
        <strain evidence="3">KCTC 52237</strain>
    </source>
</reference>
<evidence type="ECO:0000313" key="3">
    <source>
        <dbReference type="Proteomes" id="UP001595555"/>
    </source>
</evidence>
<dbReference type="Proteomes" id="UP001595555">
    <property type="component" value="Unassembled WGS sequence"/>
</dbReference>
<feature type="region of interest" description="Disordered" evidence="1">
    <location>
        <begin position="22"/>
        <end position="48"/>
    </location>
</feature>